<dbReference type="Gene3D" id="4.10.640.10">
    <property type="entry name" value="Ribosomal protein S18"/>
    <property type="match status" value="1"/>
</dbReference>
<dbReference type="EMBL" id="MH549643">
    <property type="protein sequence ID" value="AZU95798.1"/>
    <property type="molecule type" value="Genomic_DNA"/>
</dbReference>
<comment type="similarity">
    <text evidence="6">Belongs to the bacterial ribosomal protein bS18 family.</text>
</comment>
<reference evidence="8" key="1">
    <citation type="journal article" date="2018" name="New Phytol.">
        <title>Lycophyte plastid genomics: extreme variation in GC, gene and intron content and multiple inversions between a direct and inverted orientation of the rRNA repeat.</title>
        <authorList>
            <person name="Mower J.P."/>
            <person name="Ma P.F."/>
            <person name="Grewe F."/>
            <person name="Taylor A."/>
            <person name="Michael T.P."/>
            <person name="VanBuren R."/>
            <person name="Qiu Y.L."/>
        </authorList>
    </citation>
    <scope>NUCLEOTIDE SEQUENCE</scope>
</reference>
<dbReference type="PRINTS" id="PR00974">
    <property type="entry name" value="RIBOSOMALS18"/>
</dbReference>
<evidence type="ECO:0000256" key="2">
    <source>
        <dbReference type="ARBA" id="ARBA00022884"/>
    </source>
</evidence>
<dbReference type="Pfam" id="PF01084">
    <property type="entry name" value="Ribosomal_S18"/>
    <property type="match status" value="1"/>
</dbReference>
<accession>A0A3T0IAT2</accession>
<gene>
    <name evidence="8" type="primary">rps18</name>
</gene>
<proteinExistence type="inferred from homology"/>
<keyword evidence="4 6" id="KW-0687">Ribonucleoprotein</keyword>
<dbReference type="GO" id="GO:0006412">
    <property type="term" value="P:translation"/>
    <property type="evidence" value="ECO:0007669"/>
    <property type="project" value="InterPro"/>
</dbReference>
<evidence type="ECO:0000256" key="5">
    <source>
        <dbReference type="ARBA" id="ARBA00035266"/>
    </source>
</evidence>
<keyword evidence="8" id="KW-0934">Plastid</keyword>
<name>A0A3T0IAT2_9TRAC</name>
<evidence type="ECO:0000256" key="6">
    <source>
        <dbReference type="RuleBase" id="RU003910"/>
    </source>
</evidence>
<evidence type="ECO:0000256" key="4">
    <source>
        <dbReference type="ARBA" id="ARBA00023274"/>
    </source>
</evidence>
<dbReference type="InterPro" id="IPR001648">
    <property type="entry name" value="Ribosomal_bS18"/>
</dbReference>
<dbReference type="GO" id="GO:0003735">
    <property type="term" value="F:structural constituent of ribosome"/>
    <property type="evidence" value="ECO:0007669"/>
    <property type="project" value="InterPro"/>
</dbReference>
<dbReference type="NCBIfam" id="TIGR00165">
    <property type="entry name" value="S18"/>
    <property type="match status" value="1"/>
</dbReference>
<evidence type="ECO:0000256" key="3">
    <source>
        <dbReference type="ARBA" id="ARBA00022980"/>
    </source>
</evidence>
<dbReference type="RefSeq" id="YP_009555681.1">
    <property type="nucleotide sequence ID" value="NC_040926.1"/>
</dbReference>
<dbReference type="GeneID" id="39109989"/>
<evidence type="ECO:0000313" key="8">
    <source>
        <dbReference type="EMBL" id="AZU95798.1"/>
    </source>
</evidence>
<sequence>MGKPTSIYSGFYRGRPPLVGPGGTVGHKNLSLLRRFVSKRGGIMSKQMNGSTSKQQRSVTNAVKRARSLAPLTTANNEI</sequence>
<evidence type="ECO:0000256" key="7">
    <source>
        <dbReference type="SAM" id="MobiDB-lite"/>
    </source>
</evidence>
<feature type="region of interest" description="Disordered" evidence="7">
    <location>
        <begin position="44"/>
        <end position="79"/>
    </location>
</feature>
<keyword evidence="2" id="KW-0694">RNA-binding</keyword>
<geneLocation type="plastid" evidence="8"/>
<dbReference type="AlphaFoldDB" id="A0A3T0IAT2"/>
<protein>
    <recommendedName>
        <fullName evidence="5">Small ribosomal subunit protein bS18c</fullName>
    </recommendedName>
</protein>
<dbReference type="SUPFAM" id="SSF46911">
    <property type="entry name" value="Ribosomal protein S18"/>
    <property type="match status" value="1"/>
</dbReference>
<dbReference type="GO" id="GO:0019843">
    <property type="term" value="F:rRNA binding"/>
    <property type="evidence" value="ECO:0007669"/>
    <property type="project" value="UniProtKB-KW"/>
</dbReference>
<dbReference type="GO" id="GO:1990904">
    <property type="term" value="C:ribonucleoprotein complex"/>
    <property type="evidence" value="ECO:0007669"/>
    <property type="project" value="UniProtKB-KW"/>
</dbReference>
<feature type="compositionally biased region" description="Polar residues" evidence="7">
    <location>
        <begin position="46"/>
        <end position="61"/>
    </location>
</feature>
<evidence type="ECO:0000256" key="1">
    <source>
        <dbReference type="ARBA" id="ARBA00022730"/>
    </source>
</evidence>
<dbReference type="GO" id="GO:0005840">
    <property type="term" value="C:ribosome"/>
    <property type="evidence" value="ECO:0007669"/>
    <property type="project" value="UniProtKB-KW"/>
</dbReference>
<keyword evidence="1" id="KW-0699">rRNA-binding</keyword>
<keyword evidence="3 6" id="KW-0689">Ribosomal protein</keyword>
<organism evidence="8">
    <name type="scientific">Selaginella kraussiana</name>
    <dbReference type="NCBI Taxonomy" id="81964"/>
    <lineage>
        <taxon>Eukaryota</taxon>
        <taxon>Viridiplantae</taxon>
        <taxon>Streptophyta</taxon>
        <taxon>Embryophyta</taxon>
        <taxon>Tracheophyta</taxon>
        <taxon>Lycopodiopsida</taxon>
        <taxon>Selaginellales</taxon>
        <taxon>Selaginellaceae</taxon>
        <taxon>Selaginella</taxon>
    </lineage>
</organism>
<dbReference type="InterPro" id="IPR036870">
    <property type="entry name" value="Ribosomal_bS18_sf"/>
</dbReference>